<dbReference type="Pfam" id="PF11638">
    <property type="entry name" value="DnaA_N"/>
    <property type="match status" value="1"/>
</dbReference>
<keyword evidence="3" id="KW-1185">Reference proteome</keyword>
<proteinExistence type="predicted"/>
<comment type="caution">
    <text evidence="2">The sequence shown here is derived from an EMBL/GenBank/DDBJ whole genome shotgun (WGS) entry which is preliminary data.</text>
</comment>
<reference evidence="2 3" key="1">
    <citation type="submission" date="2021-03" db="EMBL/GenBank/DDBJ databases">
        <title>Genomic Encyclopedia of Type Strains, Phase IV (KMG-IV): sequencing the most valuable type-strain genomes for metagenomic binning, comparative biology and taxonomic classification.</title>
        <authorList>
            <person name="Goeker M."/>
        </authorList>
    </citation>
    <scope>NUCLEOTIDE SEQUENCE [LARGE SCALE GENOMIC DNA]</scope>
    <source>
        <strain evidence="2 3">DSM 23491</strain>
    </source>
</reference>
<dbReference type="RefSeq" id="WP_209851648.1">
    <property type="nucleotide sequence ID" value="NZ_CBCRVE010000010.1"/>
</dbReference>
<dbReference type="Gene3D" id="3.30.300.180">
    <property type="match status" value="1"/>
</dbReference>
<feature type="domain" description="DnaA N-terminal" evidence="1">
    <location>
        <begin position="18"/>
        <end position="76"/>
    </location>
</feature>
<organism evidence="2 3">
    <name type="scientific">Paenibacillus sediminis</name>
    <dbReference type="NCBI Taxonomy" id="664909"/>
    <lineage>
        <taxon>Bacteria</taxon>
        <taxon>Bacillati</taxon>
        <taxon>Bacillota</taxon>
        <taxon>Bacilli</taxon>
        <taxon>Bacillales</taxon>
        <taxon>Paenibacillaceae</taxon>
        <taxon>Paenibacillus</taxon>
    </lineage>
</organism>
<dbReference type="EMBL" id="JAGGKP010000009">
    <property type="protein sequence ID" value="MBP1937984.1"/>
    <property type="molecule type" value="Genomic_DNA"/>
</dbReference>
<protein>
    <submittedName>
        <fullName evidence="2">House-cleaning noncanonical NTP pyrophosphatase (MazG superfamily)</fullName>
    </submittedName>
</protein>
<name>A0ABS4H616_9BACL</name>
<evidence type="ECO:0000259" key="1">
    <source>
        <dbReference type="Pfam" id="PF11638"/>
    </source>
</evidence>
<evidence type="ECO:0000313" key="3">
    <source>
        <dbReference type="Proteomes" id="UP001519273"/>
    </source>
</evidence>
<dbReference type="InterPro" id="IPR024633">
    <property type="entry name" value="DnaA_N_dom"/>
</dbReference>
<accession>A0ABS4H616</accession>
<dbReference type="Proteomes" id="UP001519273">
    <property type="component" value="Unassembled WGS sequence"/>
</dbReference>
<sequence length="235" mass="27930">MVKDFDDSEYLSKLQTKLLEAIRSQIPKEHFNWWFDEKLSIEDISEDNRITFGADSELSAAWLQLRYSDMLKKTLRSITNENVDFELSFVVREAIADIIVEKKDTAFDFLFEDKNNEYNEEYKEHIEEKCFEELFEMAFGKKELERQRELLQKRLLKPDYAEGEINLIECPICGCEDVENVEIERELESNNRRIKSLKIRGGRCSNSNCSEEFYNMDDMDAIRKIEKLLNELFPN</sequence>
<dbReference type="InterPro" id="IPR038454">
    <property type="entry name" value="DnaA_N_sf"/>
</dbReference>
<gene>
    <name evidence="2" type="ORF">J2Z20_002901</name>
</gene>
<evidence type="ECO:0000313" key="2">
    <source>
        <dbReference type="EMBL" id="MBP1937984.1"/>
    </source>
</evidence>